<gene>
    <name evidence="1" type="ORF">QO010_000710</name>
</gene>
<sequence length="76" mass="8246">MHLPEQLYGWFSAAVEFCSQRLQSLKALFTSAPATGETLLHQAAATKSSLAGLARIALESFFRVLLEHFFGGGLGF</sequence>
<dbReference type="RefSeq" id="WP_307346042.1">
    <property type="nucleotide sequence ID" value="NZ_JAUSVS010000001.1"/>
</dbReference>
<proteinExistence type="predicted"/>
<reference evidence="1 2" key="1">
    <citation type="submission" date="2023-07" db="EMBL/GenBank/DDBJ databases">
        <title>Genomic Encyclopedia of Type Strains, Phase IV (KMG-IV): sequencing the most valuable type-strain genomes for metagenomic binning, comparative biology and taxonomic classification.</title>
        <authorList>
            <person name="Goeker M."/>
        </authorList>
    </citation>
    <scope>NUCLEOTIDE SEQUENCE [LARGE SCALE GENOMIC DNA]</scope>
    <source>
        <strain evidence="1 2">DSM 18695</strain>
    </source>
</reference>
<comment type="caution">
    <text evidence="1">The sequence shown here is derived from an EMBL/GenBank/DDBJ whole genome shotgun (WGS) entry which is preliminary data.</text>
</comment>
<protein>
    <submittedName>
        <fullName evidence="1">Uncharacterized protein</fullName>
    </submittedName>
</protein>
<accession>A0ABU0IPS2</accession>
<evidence type="ECO:0000313" key="1">
    <source>
        <dbReference type="EMBL" id="MDQ0462962.1"/>
    </source>
</evidence>
<name>A0ABU0IPS2_9CAUL</name>
<dbReference type="Proteomes" id="UP001228905">
    <property type="component" value="Unassembled WGS sequence"/>
</dbReference>
<evidence type="ECO:0000313" key="2">
    <source>
        <dbReference type="Proteomes" id="UP001228905"/>
    </source>
</evidence>
<keyword evidence="2" id="KW-1185">Reference proteome</keyword>
<organism evidence="1 2">
    <name type="scientific">Caulobacter ginsengisoli</name>
    <dbReference type="NCBI Taxonomy" id="400775"/>
    <lineage>
        <taxon>Bacteria</taxon>
        <taxon>Pseudomonadati</taxon>
        <taxon>Pseudomonadota</taxon>
        <taxon>Alphaproteobacteria</taxon>
        <taxon>Caulobacterales</taxon>
        <taxon>Caulobacteraceae</taxon>
        <taxon>Caulobacter</taxon>
    </lineage>
</organism>
<dbReference type="EMBL" id="JAUSVS010000001">
    <property type="protein sequence ID" value="MDQ0462962.1"/>
    <property type="molecule type" value="Genomic_DNA"/>
</dbReference>